<dbReference type="Gene3D" id="2.60.120.260">
    <property type="entry name" value="Galactose-binding domain-like"/>
    <property type="match status" value="1"/>
</dbReference>
<dbReference type="InterPro" id="IPR017853">
    <property type="entry name" value="GH"/>
</dbReference>
<dbReference type="Pfam" id="PF00754">
    <property type="entry name" value="F5_F8_type_C"/>
    <property type="match status" value="1"/>
</dbReference>
<proteinExistence type="predicted"/>
<reference evidence="3 4" key="1">
    <citation type="submission" date="2018-04" db="EMBL/GenBank/DDBJ databases">
        <title>Complete genome uncultured novel isolate.</title>
        <authorList>
            <person name="Merlino G."/>
        </authorList>
    </citation>
    <scope>NUCLEOTIDE SEQUENCE [LARGE SCALE GENOMIC DNA]</scope>
    <source>
        <strain evidence="4">R1DC9</strain>
    </source>
</reference>
<dbReference type="Pfam" id="PF18962">
    <property type="entry name" value="Por_Secre_tail"/>
    <property type="match status" value="1"/>
</dbReference>
<keyword evidence="1" id="KW-0732">Signal</keyword>
<accession>A0A4D7JVT1</accession>
<dbReference type="EMBL" id="CP028923">
    <property type="protein sequence ID" value="QCK14925.1"/>
    <property type="molecule type" value="Genomic_DNA"/>
</dbReference>
<evidence type="ECO:0000259" key="2">
    <source>
        <dbReference type="PROSITE" id="PS50022"/>
    </source>
</evidence>
<feature type="domain" description="F5/8 type C" evidence="2">
    <location>
        <begin position="543"/>
        <end position="681"/>
    </location>
</feature>
<dbReference type="SUPFAM" id="SSF51445">
    <property type="entry name" value="(Trans)glycosidases"/>
    <property type="match status" value="1"/>
</dbReference>
<sequence>MRFSFILLMSILMQCLIAQQADAGRDTVVMTEVFPASYTLNASQSISENPILNYYWIYQNDTIGNDIFLEVSITENQNRFTLIIEDDQGNTDTDIVDIYLGHSTNYGKNRLSLRSKTLQRFVSGMNIAWKDYANDLNEFTPEDKKYYQEMFDSISANGGNAVRWWLHTNGANTPVINANGFVEGIDLETIQGMKQVLDMAYDEGIVISMCLWSFDMLQNQNQDRSALKLLLTDPVNIQSYVDNALIPVLELLGDHPAVMTWEIFNEPEGMTTRFGWTPERIKMSDVQRFVNMCAGAIHRNTTQALVSNGAWNIRSSSDVDNFKNYYSKENLVTIGGDQDGYLDFYQVHFYPEHFGPNQSPFHRPASYWELDGPIVIGEFPADTVAGRINPGFSVERAYELAVQYGYAGVMSWSWSSTSDFNRDFGTTSRGLNAVSELIPDDLVIPANIDIERIPQVVKNVTPYRAIVEDITGSEVYLDLKNFFSDEEQGVDLNYSIKEVTGETGTTLVIHNNSEVKLEFADPKPGLTQIYFRAEDNIGWYAETKSVVMLGTYEGNEQNQAYFKPIYTSTEAFEKFNVYANDGNIGTAWESKSTDYDTLVIDLQSNMSQNFVSIQWDYLSVSTFEFQVSEDSLVWQTIFDETYEHSTEVIYTTTEPVTGRYLRLLMASNDETRNFKINEIGSEFIEQNQPPEVIKPIEDLTSKLSNVKNINNYIRFEDIFTDLEHPQYLTFQIENTNDNLVRPLFSIGDLGLSLIFEDDQTGSSVVTVTAVDPFGASVSTSFNIEVEDDLLGIEEELNATIIYPNPVEKRLTLDMSRQNEIPDQIAIYNSRGQLVDRYSNDKPIKTLDIGDYTPGIYIIQLTSKSEKSFKRFIKR</sequence>
<evidence type="ECO:0000313" key="3">
    <source>
        <dbReference type="EMBL" id="QCK14925.1"/>
    </source>
</evidence>
<organism evidence="3 4">
    <name type="scientific">Mangrovivirga cuniculi</name>
    <dbReference type="NCBI Taxonomy" id="2715131"/>
    <lineage>
        <taxon>Bacteria</taxon>
        <taxon>Pseudomonadati</taxon>
        <taxon>Bacteroidota</taxon>
        <taxon>Cytophagia</taxon>
        <taxon>Cytophagales</taxon>
        <taxon>Mangrovivirgaceae</taxon>
        <taxon>Mangrovivirga</taxon>
    </lineage>
</organism>
<evidence type="ECO:0000256" key="1">
    <source>
        <dbReference type="SAM" id="SignalP"/>
    </source>
</evidence>
<dbReference type="InterPro" id="IPR000421">
    <property type="entry name" value="FA58C"/>
</dbReference>
<evidence type="ECO:0000313" key="4">
    <source>
        <dbReference type="Proteomes" id="UP000298616"/>
    </source>
</evidence>
<dbReference type="Proteomes" id="UP000298616">
    <property type="component" value="Chromosome"/>
</dbReference>
<dbReference type="PANTHER" id="PTHR37398:SF3">
    <property type="entry name" value="GLYCOSIDE HYDROLASE FAMILY 5 DOMAIN-CONTAINING PROTEIN"/>
    <property type="match status" value="1"/>
</dbReference>
<feature type="chain" id="PRO_5020218570" description="F5/8 type C domain-containing protein" evidence="1">
    <location>
        <begin position="24"/>
        <end position="874"/>
    </location>
</feature>
<gene>
    <name evidence="3" type="ORF">DCC35_09320</name>
</gene>
<dbReference type="InterPro" id="IPR008979">
    <property type="entry name" value="Galactose-bd-like_sf"/>
</dbReference>
<dbReference type="PANTHER" id="PTHR37398">
    <property type="entry name" value="ENDO-BETA-1,4-MANNANASE"/>
    <property type="match status" value="1"/>
</dbReference>
<dbReference type="InterPro" id="IPR026444">
    <property type="entry name" value="Secre_tail"/>
</dbReference>
<dbReference type="AlphaFoldDB" id="A0A4D7JVT1"/>
<dbReference type="KEGG" id="fpf:DCC35_09320"/>
<name>A0A4D7JVT1_9BACT</name>
<protein>
    <recommendedName>
        <fullName evidence="2">F5/8 type C domain-containing protein</fullName>
    </recommendedName>
</protein>
<feature type="signal peptide" evidence="1">
    <location>
        <begin position="1"/>
        <end position="23"/>
    </location>
</feature>
<dbReference type="OrthoDB" id="9802444at2"/>
<dbReference type="PROSITE" id="PS50022">
    <property type="entry name" value="FA58C_3"/>
    <property type="match status" value="1"/>
</dbReference>
<dbReference type="RefSeq" id="WP_137090515.1">
    <property type="nucleotide sequence ID" value="NZ_CP028923.1"/>
</dbReference>
<keyword evidence="4" id="KW-1185">Reference proteome</keyword>
<dbReference type="Gene3D" id="3.20.20.80">
    <property type="entry name" value="Glycosidases"/>
    <property type="match status" value="1"/>
</dbReference>
<dbReference type="SUPFAM" id="SSF49785">
    <property type="entry name" value="Galactose-binding domain-like"/>
    <property type="match status" value="1"/>
</dbReference>
<dbReference type="NCBIfam" id="TIGR04183">
    <property type="entry name" value="Por_Secre_tail"/>
    <property type="match status" value="1"/>
</dbReference>